<dbReference type="InterPro" id="IPR046348">
    <property type="entry name" value="SIS_dom_sf"/>
</dbReference>
<keyword evidence="5" id="KW-0862">Zinc</keyword>
<dbReference type="PIRSF" id="PIRSF004692">
    <property type="entry name" value="KdsD_KpsF"/>
    <property type="match status" value="1"/>
</dbReference>
<reference evidence="11 15" key="3">
    <citation type="submission" date="2019-11" db="EMBL/GenBank/DDBJ databases">
        <title>Green- and brown-colored morphotypes of Chlorobia in the stratified aquatic ecosystems of Kandalaksha Gulf (White Sea): A model for study of the accessory genome evolution.</title>
        <authorList>
            <person name="Grouzdev D.S."/>
        </authorList>
    </citation>
    <scope>NUCLEOTIDE SEQUENCE [LARGE SCALE GENOMIC DNA]</scope>
    <source>
        <strain evidence="11 15">ZM</strain>
    </source>
</reference>
<dbReference type="InterPro" id="IPR035474">
    <property type="entry name" value="SIS_Kpsf"/>
</dbReference>
<evidence type="ECO:0000313" key="14">
    <source>
        <dbReference type="Proteomes" id="UP000327458"/>
    </source>
</evidence>
<dbReference type="PROSITE" id="PS51371">
    <property type="entry name" value="CBS"/>
    <property type="match status" value="2"/>
</dbReference>
<dbReference type="InterPro" id="IPR000644">
    <property type="entry name" value="CBS_dom"/>
</dbReference>
<evidence type="ECO:0000313" key="13">
    <source>
        <dbReference type="Proteomes" id="UP000279908"/>
    </source>
</evidence>
<feature type="domain" description="CBS" evidence="8">
    <location>
        <begin position="271"/>
        <end position="322"/>
    </location>
</feature>
<evidence type="ECO:0000259" key="9">
    <source>
        <dbReference type="PROSITE" id="PS51464"/>
    </source>
</evidence>
<dbReference type="InterPro" id="IPR050986">
    <property type="entry name" value="GutQ/KpsF_isomerases"/>
</dbReference>
<dbReference type="InterPro" id="IPR046342">
    <property type="entry name" value="CBS_dom_sf"/>
</dbReference>
<evidence type="ECO:0000313" key="10">
    <source>
        <dbReference type="EMBL" id="KAA6230646.1"/>
    </source>
</evidence>
<keyword evidence="15" id="KW-1185">Reference proteome</keyword>
<name>A0A432AVU5_CHLPH</name>
<evidence type="ECO:0000259" key="8">
    <source>
        <dbReference type="PROSITE" id="PS51371"/>
    </source>
</evidence>
<dbReference type="Pfam" id="PF00571">
    <property type="entry name" value="CBS"/>
    <property type="match status" value="2"/>
</dbReference>
<evidence type="ECO:0000256" key="4">
    <source>
        <dbReference type="PIRNR" id="PIRNR004692"/>
    </source>
</evidence>
<reference evidence="12 13" key="1">
    <citation type="submission" date="2018-12" db="EMBL/GenBank/DDBJ databases">
        <authorList>
            <person name="Lunina O.N."/>
            <person name="Grouzdev D.S."/>
            <person name="Gorlenko V.M."/>
            <person name="Savvichev A.S."/>
        </authorList>
    </citation>
    <scope>NUCLEOTIDE SEQUENCE [LARGE SCALE GENOMIC DNA]</scope>
    <source>
        <strain evidence="12 13">BrKhr-17</strain>
    </source>
</reference>
<dbReference type="PANTHER" id="PTHR42745:SF1">
    <property type="entry name" value="ARABINOSE 5-PHOSPHATE ISOMERASE KDSD"/>
    <property type="match status" value="1"/>
</dbReference>
<keyword evidence="2" id="KW-0677">Repeat</keyword>
<feature type="site" description="Catalytically relevant" evidence="6">
    <location>
        <position position="105"/>
    </location>
</feature>
<feature type="domain" description="SIS" evidence="9">
    <location>
        <begin position="35"/>
        <end position="178"/>
    </location>
</feature>
<dbReference type="Gene3D" id="3.10.580.10">
    <property type="entry name" value="CBS-domain"/>
    <property type="match status" value="1"/>
</dbReference>
<dbReference type="GO" id="GO:0046872">
    <property type="term" value="F:metal ion binding"/>
    <property type="evidence" value="ECO:0007669"/>
    <property type="project" value="UniProtKB-KW"/>
</dbReference>
<protein>
    <submittedName>
        <fullName evidence="12">KpsF/GutQ family sugar-phosphate isomerase</fullName>
    </submittedName>
</protein>
<comment type="similarity">
    <text evidence="1 4">Belongs to the SIS family. GutQ/KpsF subfamily.</text>
</comment>
<evidence type="ECO:0000256" key="3">
    <source>
        <dbReference type="ARBA" id="ARBA00023122"/>
    </source>
</evidence>
<dbReference type="Proteomes" id="UP000489351">
    <property type="component" value="Unassembled WGS sequence"/>
</dbReference>
<sequence>MDSSTIIEKGRTVLLKEAAAISRMAERLDGNFAEAVAALGACKGKVIISGMGKSGIVGQKMAATMSSTGTTAVFLHPAEAAHGDLGMVQQNDVVIGLSKSGTTEELNFIIPPLRQIGVTIIAMTGSVRSYLGENADITLDTGIEQEACPYDLAPTTSTTAMLAMGDALSIALMEEKSFTQRDFALSHPKGALGRRLTIKLKEIMATGEAVPIVRESDSMSEMILEMTSKRYGVSAVVDSAGRLTGIFTDGDLRRLVQQGEEFLSLTAGEVMTPNPKTADDDMLAKECLDTLETYRITQLMVCNNQHQPVGLIHLHDLLALGL</sequence>
<dbReference type="EMBL" id="VMRG01000002">
    <property type="protein sequence ID" value="KAA6230646.1"/>
    <property type="molecule type" value="Genomic_DNA"/>
</dbReference>
<dbReference type="GO" id="GO:0005975">
    <property type="term" value="P:carbohydrate metabolic process"/>
    <property type="evidence" value="ECO:0007669"/>
    <property type="project" value="InterPro"/>
</dbReference>
<dbReference type="FunFam" id="3.40.50.10490:FF:000011">
    <property type="entry name" value="Arabinose 5-phosphate isomerase"/>
    <property type="match status" value="1"/>
</dbReference>
<evidence type="ECO:0000313" key="12">
    <source>
        <dbReference type="EMBL" id="RTY39073.1"/>
    </source>
</evidence>
<comment type="caution">
    <text evidence="12">The sequence shown here is derived from an EMBL/GenBank/DDBJ whole genome shotgun (WGS) entry which is preliminary data.</text>
</comment>
<dbReference type="AlphaFoldDB" id="A0A432AVU5"/>
<evidence type="ECO:0000256" key="5">
    <source>
        <dbReference type="PIRSR" id="PIRSR004692-2"/>
    </source>
</evidence>
<dbReference type="PROSITE" id="PS51464">
    <property type="entry name" value="SIS"/>
    <property type="match status" value="1"/>
</dbReference>
<organism evidence="12 13">
    <name type="scientific">Chlorobium phaeovibrioides</name>
    <dbReference type="NCBI Taxonomy" id="1094"/>
    <lineage>
        <taxon>Bacteria</taxon>
        <taxon>Pseudomonadati</taxon>
        <taxon>Chlorobiota</taxon>
        <taxon>Chlorobiia</taxon>
        <taxon>Chlorobiales</taxon>
        <taxon>Chlorobiaceae</taxon>
        <taxon>Chlorobium/Pelodictyon group</taxon>
        <taxon>Chlorobium</taxon>
    </lineage>
</organism>
<evidence type="ECO:0000313" key="15">
    <source>
        <dbReference type="Proteomes" id="UP000489351"/>
    </source>
</evidence>
<evidence type="ECO:0000256" key="2">
    <source>
        <dbReference type="ARBA" id="ARBA00022737"/>
    </source>
</evidence>
<reference evidence="10 14" key="2">
    <citation type="submission" date="2019-07" db="EMBL/GenBank/DDBJ databases">
        <title>Draft genome Sequence of Chlorobium phaeovibrioides sp. strain PhvTcv-s14, from the Phylum Chlorobi.</title>
        <authorList>
            <person name="Babenko V."/>
            <person name="Boldyreva D."/>
            <person name="Kanygina A."/>
            <person name="Selezneva O."/>
            <person name="Akopiyan T."/>
            <person name="Lunina O."/>
        </authorList>
    </citation>
    <scope>NUCLEOTIDE SEQUENCE [LARGE SCALE GENOMIC DNA]</scope>
    <source>
        <strain evidence="10 14">GrTcv12</strain>
    </source>
</reference>
<feature type="site" description="Catalytically relevant" evidence="6">
    <location>
        <position position="53"/>
    </location>
</feature>
<feature type="site" description="Catalytically relevant" evidence="6">
    <location>
        <position position="146"/>
    </location>
</feature>
<dbReference type="EMBL" id="WUBZ01000011">
    <property type="protein sequence ID" value="MWV54366.1"/>
    <property type="molecule type" value="Genomic_DNA"/>
</dbReference>
<dbReference type="GO" id="GO:0097367">
    <property type="term" value="F:carbohydrate derivative binding"/>
    <property type="evidence" value="ECO:0007669"/>
    <property type="project" value="InterPro"/>
</dbReference>
<dbReference type="OMA" id="LMACLMR"/>
<evidence type="ECO:0000256" key="7">
    <source>
        <dbReference type="PROSITE-ProRule" id="PRU00703"/>
    </source>
</evidence>
<dbReference type="Proteomes" id="UP000279908">
    <property type="component" value="Unassembled WGS sequence"/>
</dbReference>
<accession>A0A432AVU5</accession>
<evidence type="ECO:0000313" key="11">
    <source>
        <dbReference type="EMBL" id="MWV54366.1"/>
    </source>
</evidence>
<gene>
    <name evidence="12" type="ORF">EKD02_02960</name>
    <name evidence="10" type="ORF">FP507_10385</name>
    <name evidence="11" type="ORF">GJ685_04715</name>
</gene>
<feature type="site" description="Catalytically relevant" evidence="6">
    <location>
        <position position="187"/>
    </location>
</feature>
<dbReference type="CDD" id="cd04604">
    <property type="entry name" value="CBS_pair_SIS_assoc"/>
    <property type="match status" value="1"/>
</dbReference>
<dbReference type="SUPFAM" id="SSF53697">
    <property type="entry name" value="SIS domain"/>
    <property type="match status" value="1"/>
</dbReference>
<dbReference type="InterPro" id="IPR004800">
    <property type="entry name" value="KdsD/KpsF-type"/>
</dbReference>
<dbReference type="NCBIfam" id="TIGR00393">
    <property type="entry name" value="kpsF"/>
    <property type="match status" value="1"/>
</dbReference>
<dbReference type="GO" id="GO:0019146">
    <property type="term" value="F:arabinose-5-phosphate isomerase activity"/>
    <property type="evidence" value="ECO:0007669"/>
    <property type="project" value="UniProtKB-ARBA"/>
</dbReference>
<dbReference type="Gene3D" id="3.40.50.10490">
    <property type="entry name" value="Glucose-6-phosphate isomerase like protein, domain 1"/>
    <property type="match status" value="1"/>
</dbReference>
<keyword evidence="12" id="KW-0413">Isomerase</keyword>
<dbReference type="RefSeq" id="WP_011890762.1">
    <property type="nucleotide sequence ID" value="NZ_CP041698.1"/>
</dbReference>
<dbReference type="EMBL" id="RXYK01000003">
    <property type="protein sequence ID" value="RTY39073.1"/>
    <property type="molecule type" value="Genomic_DNA"/>
</dbReference>
<dbReference type="SMART" id="SM00116">
    <property type="entry name" value="CBS"/>
    <property type="match status" value="2"/>
</dbReference>
<dbReference type="GO" id="GO:1901135">
    <property type="term" value="P:carbohydrate derivative metabolic process"/>
    <property type="evidence" value="ECO:0007669"/>
    <property type="project" value="InterPro"/>
</dbReference>
<feature type="binding site" evidence="5">
    <location>
        <position position="76"/>
    </location>
    <ligand>
        <name>Zn(2+)</name>
        <dbReference type="ChEBI" id="CHEBI:29105"/>
    </ligand>
</feature>
<dbReference type="Pfam" id="PF01380">
    <property type="entry name" value="SIS"/>
    <property type="match status" value="1"/>
</dbReference>
<keyword evidence="3 7" id="KW-0129">CBS domain</keyword>
<dbReference type="Proteomes" id="UP000327458">
    <property type="component" value="Unassembled WGS sequence"/>
</dbReference>
<dbReference type="PANTHER" id="PTHR42745">
    <property type="match status" value="1"/>
</dbReference>
<proteinExistence type="inferred from homology"/>
<dbReference type="InterPro" id="IPR001347">
    <property type="entry name" value="SIS_dom"/>
</dbReference>
<feature type="domain" description="CBS" evidence="8">
    <location>
        <begin position="204"/>
        <end position="262"/>
    </location>
</feature>
<keyword evidence="5" id="KW-0479">Metal-binding</keyword>
<evidence type="ECO:0000256" key="6">
    <source>
        <dbReference type="PIRSR" id="PIRSR004692-3"/>
    </source>
</evidence>
<evidence type="ECO:0000256" key="1">
    <source>
        <dbReference type="ARBA" id="ARBA00008165"/>
    </source>
</evidence>
<dbReference type="CDD" id="cd05014">
    <property type="entry name" value="SIS_Kpsf"/>
    <property type="match status" value="1"/>
</dbReference>